<dbReference type="InterPro" id="IPR015421">
    <property type="entry name" value="PyrdxlP-dep_Trfase_major"/>
</dbReference>
<organism evidence="7 8">
    <name type="scientific">Bacillus pseudomycoides</name>
    <dbReference type="NCBI Taxonomy" id="64104"/>
    <lineage>
        <taxon>Bacteria</taxon>
        <taxon>Bacillati</taxon>
        <taxon>Bacillota</taxon>
        <taxon>Bacilli</taxon>
        <taxon>Bacillales</taxon>
        <taxon>Bacillaceae</taxon>
        <taxon>Bacillus</taxon>
        <taxon>Bacillus cereus group</taxon>
    </lineage>
</organism>
<dbReference type="Gene3D" id="3.40.640.10">
    <property type="entry name" value="Type I PLP-dependent aspartate aminotransferase-like (Major domain)"/>
    <property type="match status" value="1"/>
</dbReference>
<dbReference type="Proteomes" id="UP000195321">
    <property type="component" value="Unassembled WGS sequence"/>
</dbReference>
<dbReference type="GO" id="GO:0008483">
    <property type="term" value="F:transaminase activity"/>
    <property type="evidence" value="ECO:0007669"/>
    <property type="project" value="UniProtKB-KW"/>
</dbReference>
<evidence type="ECO:0000313" key="7">
    <source>
        <dbReference type="EMBL" id="OUM47636.1"/>
    </source>
</evidence>
<reference evidence="7 8" key="1">
    <citation type="submission" date="2017-02" db="EMBL/GenBank/DDBJ databases">
        <title>Bacillus pseudomycoides isolate FSL K6-0042.</title>
        <authorList>
            <person name="Kovac J."/>
        </authorList>
    </citation>
    <scope>NUCLEOTIDE SEQUENCE [LARGE SCALE GENOMIC DNA]</scope>
    <source>
        <strain evidence="7 8">FSL K6-0042</strain>
    </source>
</reference>
<comment type="caution">
    <text evidence="7">The sequence shown here is derived from an EMBL/GenBank/DDBJ whole genome shotgun (WGS) entry which is preliminary data.</text>
</comment>
<dbReference type="PANTHER" id="PTHR43525">
    <property type="entry name" value="PROTEIN MALY"/>
    <property type="match status" value="1"/>
</dbReference>
<dbReference type="InterPro" id="IPR004839">
    <property type="entry name" value="Aminotransferase_I/II_large"/>
</dbReference>
<evidence type="ECO:0000259" key="6">
    <source>
        <dbReference type="Pfam" id="PF00155"/>
    </source>
</evidence>
<dbReference type="InterPro" id="IPR015422">
    <property type="entry name" value="PyrdxlP-dep_Trfase_small"/>
</dbReference>
<dbReference type="Pfam" id="PF00155">
    <property type="entry name" value="Aminotran_1_2"/>
    <property type="match status" value="1"/>
</dbReference>
<accession>A0A1Y3MC53</accession>
<dbReference type="EC" id="4.4.1.13" evidence="2"/>
<dbReference type="NCBIfam" id="TIGR04350">
    <property type="entry name" value="C_S_lyase_PatB"/>
    <property type="match status" value="1"/>
</dbReference>
<keyword evidence="3" id="KW-0663">Pyridoxal phosphate</keyword>
<dbReference type="SUPFAM" id="SSF53383">
    <property type="entry name" value="PLP-dependent transferases"/>
    <property type="match status" value="1"/>
</dbReference>
<dbReference type="EMBL" id="MWPX01000020">
    <property type="protein sequence ID" value="OUM47636.1"/>
    <property type="molecule type" value="Genomic_DNA"/>
</dbReference>
<dbReference type="AlphaFoldDB" id="A0A1Y3MC53"/>
<comment type="cofactor">
    <cofactor evidence="1">
        <name>pyridoxal 5'-phosphate</name>
        <dbReference type="ChEBI" id="CHEBI:597326"/>
    </cofactor>
</comment>
<gene>
    <name evidence="7" type="ORF">BW425_16890</name>
</gene>
<comment type="similarity">
    <text evidence="5">Belongs to the class-II pyridoxal-phosphate-dependent aminotransferase family. MalY/PatB cystathionine beta-lyase subfamily.</text>
</comment>
<proteinExistence type="inferred from homology"/>
<dbReference type="InterPro" id="IPR051798">
    <property type="entry name" value="Class-II_PLP-Dep_Aminotrans"/>
</dbReference>
<evidence type="ECO:0000256" key="4">
    <source>
        <dbReference type="ARBA" id="ARBA00023239"/>
    </source>
</evidence>
<dbReference type="GO" id="GO:0047804">
    <property type="term" value="F:cysteine-S-conjugate beta-lyase activity"/>
    <property type="evidence" value="ECO:0007669"/>
    <property type="project" value="UniProtKB-EC"/>
</dbReference>
<evidence type="ECO:0000256" key="3">
    <source>
        <dbReference type="ARBA" id="ARBA00022898"/>
    </source>
</evidence>
<evidence type="ECO:0000313" key="8">
    <source>
        <dbReference type="Proteomes" id="UP000195321"/>
    </source>
</evidence>
<evidence type="ECO:0000256" key="2">
    <source>
        <dbReference type="ARBA" id="ARBA00012224"/>
    </source>
</evidence>
<dbReference type="PANTHER" id="PTHR43525:SF1">
    <property type="entry name" value="PROTEIN MALY"/>
    <property type="match status" value="1"/>
</dbReference>
<feature type="domain" description="Aminotransferase class I/classII large" evidence="6">
    <location>
        <begin position="38"/>
        <end position="378"/>
    </location>
</feature>
<keyword evidence="7" id="KW-0032">Aminotransferase</keyword>
<dbReference type="InterPro" id="IPR027619">
    <property type="entry name" value="C-S_lyase_PatB-like"/>
</dbReference>
<dbReference type="CDD" id="cd00609">
    <property type="entry name" value="AAT_like"/>
    <property type="match status" value="1"/>
</dbReference>
<name>A0A1Y3MC53_9BACI</name>
<dbReference type="InterPro" id="IPR015424">
    <property type="entry name" value="PyrdxlP-dep_Trfase"/>
</dbReference>
<dbReference type="RefSeq" id="WP_016112324.1">
    <property type="nucleotide sequence ID" value="NZ_CP189809.1"/>
</dbReference>
<sequence length="383" mass="43969">MQQFHKTVNRRGTHSVKWDTYKNEELLHAWIADMDFPIPEPIQSALQKRLGHPIFGYTMPPEEITDIICRWTKSAYNWDIKEEWIVFSSGIVPALSTSVQAFTTENDAVLVQPPIYPPFFDMITKNNRHVWESPLLLQGGTYTMDFEHLETQFQQGVKLMFLCSPHNPVGRVWTKDELTKLGMLCEQYNVTVISDEIHADIIFSGHTHTPLASLSKQLAARTITCMAPSKTFNIAGLQASIIIIPDKKLRHAFTSVQHRQGFHGLNTFAYVAMQSAYTECNDWLVEMRLYIEENARFACEFIKQHIPTLSVIQSEGTFLLWVDCSRLDLSQKERTKQLEENGKIIVEPGEKYGAGGEQHIRINIGCSRRQLEEILHRLKCVFS</sequence>
<keyword evidence="7" id="KW-0808">Transferase</keyword>
<dbReference type="Gene3D" id="3.90.1150.10">
    <property type="entry name" value="Aspartate Aminotransferase, domain 1"/>
    <property type="match status" value="1"/>
</dbReference>
<dbReference type="GO" id="GO:0030170">
    <property type="term" value="F:pyridoxal phosphate binding"/>
    <property type="evidence" value="ECO:0007669"/>
    <property type="project" value="InterPro"/>
</dbReference>
<evidence type="ECO:0000256" key="1">
    <source>
        <dbReference type="ARBA" id="ARBA00001933"/>
    </source>
</evidence>
<keyword evidence="4" id="KW-0456">Lyase</keyword>
<evidence type="ECO:0000256" key="5">
    <source>
        <dbReference type="ARBA" id="ARBA00037974"/>
    </source>
</evidence>
<protein>
    <recommendedName>
        <fullName evidence="2">cysteine-S-conjugate beta-lyase</fullName>
        <ecNumber evidence="2">4.4.1.13</ecNumber>
    </recommendedName>
</protein>